<dbReference type="RefSeq" id="WP_004027885.1">
    <property type="nucleotide sequence ID" value="NZ_AGBZ02000001.1"/>
</dbReference>
<sequence>MVSKLYFERFDKLVTTVDSCLSVKLPLIVLRKTLKFYLKKQNVKIDSLTDDSFELLLQRCKDYMLKVEREN</sequence>
<comment type="caution">
    <text evidence="1">The sequence shown here is derived from an EMBL/GenBank/DDBJ whole genome shotgun (WGS) entry which is preliminary data.</text>
</comment>
<evidence type="ECO:0008006" key="3">
    <source>
        <dbReference type="Google" id="ProtNLM"/>
    </source>
</evidence>
<accession>A0AAI9T457</accession>
<proteinExistence type="predicted"/>
<evidence type="ECO:0000313" key="2">
    <source>
        <dbReference type="Proteomes" id="UP000004057"/>
    </source>
</evidence>
<evidence type="ECO:0000313" key="1">
    <source>
        <dbReference type="EMBL" id="KAI92760.1"/>
    </source>
</evidence>
<dbReference type="EMBL" id="AGBZ02000001">
    <property type="protein sequence ID" value="KAI92760.1"/>
    <property type="molecule type" value="Genomic_DNA"/>
</dbReference>
<name>A0AAI9T457_SPIME</name>
<dbReference type="Proteomes" id="UP000004057">
    <property type="component" value="Unassembled WGS sequence"/>
</dbReference>
<organism evidence="1 2">
    <name type="scientific">Spiroplasma melliferum KC3</name>
    <dbReference type="NCBI Taxonomy" id="570509"/>
    <lineage>
        <taxon>Bacteria</taxon>
        <taxon>Bacillati</taxon>
        <taxon>Mycoplasmatota</taxon>
        <taxon>Mollicutes</taxon>
        <taxon>Entomoplasmatales</taxon>
        <taxon>Spiroplasmataceae</taxon>
        <taxon>Spiroplasma</taxon>
    </lineage>
</organism>
<reference evidence="1 2" key="1">
    <citation type="journal article" date="2012" name="J. Proteome Res.">
        <title>Application of Spiroplasma melliferum proteogenomic profiling for the discovery of virulence factors and pathogenicity mechanisms in host-associated spiroplasmas.</title>
        <authorList>
            <person name="Alexeev D."/>
            <person name="Kostrjukova E."/>
            <person name="Aliper A."/>
            <person name="Popenko A."/>
            <person name="Bazaleev N."/>
            <person name="Tyakht A."/>
            <person name="Selezneva O."/>
            <person name="Akopian T."/>
            <person name="Prichodko E."/>
            <person name="Kondratov I."/>
            <person name="Chukin M."/>
            <person name="Demina I."/>
            <person name="Galyamina M."/>
            <person name="Kamashev D."/>
            <person name="Vanyushkina A."/>
            <person name="Ladygina V."/>
            <person name="Levitskii S."/>
            <person name="Lazarev V."/>
            <person name="Govorun V."/>
        </authorList>
    </citation>
    <scope>NUCLEOTIDE SEQUENCE [LARGE SCALE GENOMIC DNA]</scope>
    <source>
        <strain evidence="1 2">KC3</strain>
    </source>
</reference>
<protein>
    <recommendedName>
        <fullName evidence="3">Spiroplasmavirus-related protein</fullName>
    </recommendedName>
</protein>
<dbReference type="AlphaFoldDB" id="A0AAI9T457"/>
<gene>
    <name evidence="1" type="ORF">SPM_001730</name>
</gene>